<feature type="domain" description="Peptidase S9 prolyl oligopeptidase catalytic" evidence="2">
    <location>
        <begin position="646"/>
        <end position="812"/>
    </location>
</feature>
<reference evidence="3 4" key="1">
    <citation type="submission" date="2017-05" db="EMBL/GenBank/DDBJ databases">
        <authorList>
            <person name="Varghese N."/>
            <person name="Submissions S."/>
        </authorList>
    </citation>
    <scope>NUCLEOTIDE SEQUENCE [LARGE SCALE GENOMIC DNA]</scope>
    <source>
        <strain evidence="3 4">DSM 29371</strain>
    </source>
</reference>
<dbReference type="Pfam" id="PF00326">
    <property type="entry name" value="Peptidase_S9"/>
    <property type="match status" value="1"/>
</dbReference>
<dbReference type="InterPro" id="IPR001375">
    <property type="entry name" value="Peptidase_S9_cat"/>
</dbReference>
<dbReference type="GO" id="GO:0004177">
    <property type="term" value="F:aminopeptidase activity"/>
    <property type="evidence" value="ECO:0007669"/>
    <property type="project" value="UniProtKB-KW"/>
</dbReference>
<dbReference type="PANTHER" id="PTHR42776">
    <property type="entry name" value="SERINE PEPTIDASE S9 FAMILY MEMBER"/>
    <property type="match status" value="1"/>
</dbReference>
<dbReference type="RefSeq" id="WP_142718432.1">
    <property type="nucleotide sequence ID" value="NZ_FXTC01000005.1"/>
</dbReference>
<sequence>MKIIDKILQIIILILMFIAQQLPAQVDLQKLEEATEHSEEIRFLSTSRNGSWKVWQSSYETKPPQLKIADSHHPETLFTQEGVGAWKQVGDKGLLMKQGEDLKYRILGTNKETVHHHVKEFGYQESQNFFWILHNKKLSKALKIYNHDSKLINIISDVERIFALKNELILLIKKNENNELYCYNGRNLKLIWSGTAELYRIYESGLVTKGYTLILQETKGLTTYYVNENAHLTALSLDEGEYFDDVSQYPSADVKAVYLRLSHKKEKEIEKSMVDIWYGKDFDLEQHFHEKPFHRYVLWYPLENRIVSADRKRFGKMTAVGKSGLFLTKEIDSTLVDPHDKKGKDYPERFFIYNPEINSHLFVDEISQGIHISPSGKWLLYRKDSRWNVYNTLTNQRKEIDLPEYSTPYYCSSDKVLWVRGNEIWLQNLRNFAKSKQGTFTGTIEILNAEKQTSELGYSIIYPTVGLKHELLLKIKEDYSVRSSVVSWKNGRSLYLILNTDDRITEVSYNQISKSYTWIRENYNKAPEIIIKKPNEQARTLYASQQPASTKMITMKRLHYKGPNNEDLSAILYFPPNFKEDKKYPVVLSIYEMQSQNANKYLPPTFKNSRGFNERFFLESGYIILLPDISPGDKEPGYSALHCVNNALDQLATIQQADMKRVGLVGQSFGGYQTNFIATQSDRFAAYISGASISDVINTSFAFNYNHFSADYWRYEDGQFRFGDFVTHKQRYIDNNPLYYAHQVNAPMLLWTGTADKNVNPEQTRTMYNVLRKHKKTVIALFYQDELHALTRNSSRKDLSIKMLEWFGYFLKDHQDVPWINKQIKKHSDRVAFRTSEKFSY</sequence>
<keyword evidence="1" id="KW-0378">Hydrolase</keyword>
<dbReference type="PANTHER" id="PTHR42776:SF27">
    <property type="entry name" value="DIPEPTIDYL PEPTIDASE FAMILY MEMBER 6"/>
    <property type="match status" value="1"/>
</dbReference>
<dbReference type="Proteomes" id="UP000316916">
    <property type="component" value="Unassembled WGS sequence"/>
</dbReference>
<evidence type="ECO:0000259" key="2">
    <source>
        <dbReference type="Pfam" id="PF00326"/>
    </source>
</evidence>
<evidence type="ECO:0000313" key="3">
    <source>
        <dbReference type="EMBL" id="SMO72292.1"/>
    </source>
</evidence>
<keyword evidence="4" id="KW-1185">Reference proteome</keyword>
<organism evidence="3 4">
    <name type="scientific">Chryseobacterium rhizoplanae</name>
    <dbReference type="NCBI Taxonomy" id="1609531"/>
    <lineage>
        <taxon>Bacteria</taxon>
        <taxon>Pseudomonadati</taxon>
        <taxon>Bacteroidota</taxon>
        <taxon>Flavobacteriia</taxon>
        <taxon>Flavobacteriales</taxon>
        <taxon>Weeksellaceae</taxon>
        <taxon>Chryseobacterium group</taxon>
        <taxon>Chryseobacterium</taxon>
    </lineage>
</organism>
<proteinExistence type="predicted"/>
<evidence type="ECO:0000256" key="1">
    <source>
        <dbReference type="ARBA" id="ARBA00022801"/>
    </source>
</evidence>
<dbReference type="SUPFAM" id="SSF53474">
    <property type="entry name" value="alpha/beta-Hydrolases"/>
    <property type="match status" value="1"/>
</dbReference>
<keyword evidence="3" id="KW-0031">Aminopeptidase</keyword>
<evidence type="ECO:0000313" key="4">
    <source>
        <dbReference type="Proteomes" id="UP000316916"/>
    </source>
</evidence>
<dbReference type="Gene3D" id="3.40.50.1820">
    <property type="entry name" value="alpha/beta hydrolase"/>
    <property type="match status" value="1"/>
</dbReference>
<dbReference type="AlphaFoldDB" id="A0A521DL35"/>
<keyword evidence="3" id="KW-0645">Protease</keyword>
<gene>
    <name evidence="3" type="ORF">SAMN06265171_105215</name>
</gene>
<protein>
    <submittedName>
        <fullName evidence="3">Dipeptidyl aminopeptidase/acylaminoacyl peptidase</fullName>
    </submittedName>
</protein>
<name>A0A521DL35_9FLAO</name>
<dbReference type="GO" id="GO:0004252">
    <property type="term" value="F:serine-type endopeptidase activity"/>
    <property type="evidence" value="ECO:0007669"/>
    <property type="project" value="TreeGrafter"/>
</dbReference>
<dbReference type="EMBL" id="FXTC01000005">
    <property type="protein sequence ID" value="SMO72292.1"/>
    <property type="molecule type" value="Genomic_DNA"/>
</dbReference>
<accession>A0A521DL35</accession>
<dbReference type="GO" id="GO:0006508">
    <property type="term" value="P:proteolysis"/>
    <property type="evidence" value="ECO:0007669"/>
    <property type="project" value="InterPro"/>
</dbReference>
<dbReference type="InterPro" id="IPR029058">
    <property type="entry name" value="AB_hydrolase_fold"/>
</dbReference>